<organism evidence="1">
    <name type="scientific">Myoviridae sp. ctOpw2</name>
    <dbReference type="NCBI Taxonomy" id="2825093"/>
    <lineage>
        <taxon>Viruses</taxon>
        <taxon>Duplodnaviria</taxon>
        <taxon>Heunggongvirae</taxon>
        <taxon>Uroviricota</taxon>
        <taxon>Caudoviricetes</taxon>
    </lineage>
</organism>
<reference evidence="1" key="1">
    <citation type="journal article" date="2021" name="Proc. Natl. Acad. Sci. U.S.A.">
        <title>A Catalog of Tens of Thousands of Viruses from Human Metagenomes Reveals Hidden Associations with Chronic Diseases.</title>
        <authorList>
            <person name="Tisza M.J."/>
            <person name="Buck C.B."/>
        </authorList>
    </citation>
    <scope>NUCLEOTIDE SEQUENCE</scope>
    <source>
        <strain evidence="1">CtOpw2</strain>
    </source>
</reference>
<protein>
    <submittedName>
        <fullName evidence="1">Uncharacterized protein</fullName>
    </submittedName>
</protein>
<accession>A0A8S5UD36</accession>
<sequence length="29" mass="3275">MMLQPLEGLCSSNGFSSFRFDFPLSNDSF</sequence>
<dbReference type="EMBL" id="BK016065">
    <property type="protein sequence ID" value="DAF92384.1"/>
    <property type="molecule type" value="Genomic_DNA"/>
</dbReference>
<proteinExistence type="predicted"/>
<evidence type="ECO:0000313" key="1">
    <source>
        <dbReference type="EMBL" id="DAF92384.1"/>
    </source>
</evidence>
<name>A0A8S5UD36_9CAUD</name>